<dbReference type="PROSITE" id="PS50088">
    <property type="entry name" value="ANK_REPEAT"/>
    <property type="match status" value="3"/>
</dbReference>
<keyword evidence="1" id="KW-0677">Repeat</keyword>
<proteinExistence type="predicted"/>
<organism evidence="5 6">
    <name type="scientific">Aphanomyces stellatus</name>
    <dbReference type="NCBI Taxonomy" id="120398"/>
    <lineage>
        <taxon>Eukaryota</taxon>
        <taxon>Sar</taxon>
        <taxon>Stramenopiles</taxon>
        <taxon>Oomycota</taxon>
        <taxon>Saprolegniomycetes</taxon>
        <taxon>Saprolegniales</taxon>
        <taxon>Verrucalvaceae</taxon>
        <taxon>Aphanomyces</taxon>
    </lineage>
</organism>
<evidence type="ECO:0000256" key="2">
    <source>
        <dbReference type="ARBA" id="ARBA00023043"/>
    </source>
</evidence>
<dbReference type="InterPro" id="IPR036770">
    <property type="entry name" value="Ankyrin_rpt-contain_sf"/>
</dbReference>
<keyword evidence="2 3" id="KW-0040">ANK repeat</keyword>
<dbReference type="PROSITE" id="PS50297">
    <property type="entry name" value="ANK_REP_REGION"/>
    <property type="match status" value="2"/>
</dbReference>
<feature type="repeat" description="ANK" evidence="3">
    <location>
        <begin position="173"/>
        <end position="205"/>
    </location>
</feature>
<dbReference type="EMBL" id="CAADRA010005458">
    <property type="protein sequence ID" value="VFT90033.1"/>
    <property type="molecule type" value="Genomic_DNA"/>
</dbReference>
<dbReference type="Pfam" id="PF12796">
    <property type="entry name" value="Ank_2"/>
    <property type="match status" value="1"/>
</dbReference>
<protein>
    <submittedName>
        <fullName evidence="5">Aste57867_13192 protein</fullName>
    </submittedName>
</protein>
<evidence type="ECO:0000313" key="5">
    <source>
        <dbReference type="EMBL" id="VFT90033.1"/>
    </source>
</evidence>
<dbReference type="Pfam" id="PF00023">
    <property type="entry name" value="Ank"/>
    <property type="match status" value="1"/>
</dbReference>
<reference evidence="5 6" key="1">
    <citation type="submission" date="2019-03" db="EMBL/GenBank/DDBJ databases">
        <authorList>
            <person name="Gaulin E."/>
            <person name="Dumas B."/>
        </authorList>
    </citation>
    <scope>NUCLEOTIDE SEQUENCE [LARGE SCALE GENOMIC DNA]</scope>
    <source>
        <strain evidence="5">CBS 568.67</strain>
    </source>
</reference>
<dbReference type="PANTHER" id="PTHR24198">
    <property type="entry name" value="ANKYRIN REPEAT AND PROTEIN KINASE DOMAIN-CONTAINING PROTEIN"/>
    <property type="match status" value="1"/>
</dbReference>
<evidence type="ECO:0000256" key="3">
    <source>
        <dbReference type="PROSITE-ProRule" id="PRU00023"/>
    </source>
</evidence>
<gene>
    <name evidence="5" type="primary">Aste57867_13192</name>
    <name evidence="4" type="ORF">As57867_013143</name>
    <name evidence="5" type="ORF">ASTE57867_13192</name>
</gene>
<dbReference type="SUPFAM" id="SSF48403">
    <property type="entry name" value="Ankyrin repeat"/>
    <property type="match status" value="1"/>
</dbReference>
<dbReference type="Gene3D" id="1.25.40.20">
    <property type="entry name" value="Ankyrin repeat-containing domain"/>
    <property type="match status" value="1"/>
</dbReference>
<feature type="repeat" description="ANK" evidence="3">
    <location>
        <begin position="206"/>
        <end position="238"/>
    </location>
</feature>
<evidence type="ECO:0000313" key="4">
    <source>
        <dbReference type="EMBL" id="KAF0696029.1"/>
    </source>
</evidence>
<name>A0A485KXI0_9STRA</name>
<feature type="repeat" description="ANK" evidence="3">
    <location>
        <begin position="137"/>
        <end position="169"/>
    </location>
</feature>
<dbReference type="InterPro" id="IPR002110">
    <property type="entry name" value="Ankyrin_rpt"/>
</dbReference>
<reference evidence="4" key="2">
    <citation type="submission" date="2019-06" db="EMBL/GenBank/DDBJ databases">
        <title>Genomics analysis of Aphanomyces spp. identifies a new class of oomycete effector associated with host adaptation.</title>
        <authorList>
            <person name="Gaulin E."/>
        </authorList>
    </citation>
    <scope>NUCLEOTIDE SEQUENCE</scope>
    <source>
        <strain evidence="4">CBS 578.67</strain>
    </source>
</reference>
<evidence type="ECO:0000256" key="1">
    <source>
        <dbReference type="ARBA" id="ARBA00022737"/>
    </source>
</evidence>
<sequence length="277" mass="31492">MRRSATVDHECSSFLCNLQLDSACRATERRILFAILRRRGVRVKRLGQFPPIRDEYVFPHRSFQQIPTTHIRSRPRPVVGCRQAMFFKAASSIPSASTKQLKLLSKFVHAVDCNRRLKATWLLWRGANGCINQLNEDGYSALHIACRRGHSSMVNMLLRQGADIHLMSMEEEGNVQPLHLAVAGGRADIVFSLLMHNVNVNCLTENHETALHLAVRHNHAEIVDLLLKHDAREDIPDLNGKIAFQVAVEIENAAVLQVFVANLRLHRRTPKKSQYFK</sequence>
<dbReference type="SMART" id="SM00248">
    <property type="entry name" value="ANK"/>
    <property type="match status" value="3"/>
</dbReference>
<dbReference type="EMBL" id="VJMH01005437">
    <property type="protein sequence ID" value="KAF0696029.1"/>
    <property type="molecule type" value="Genomic_DNA"/>
</dbReference>
<evidence type="ECO:0000313" key="6">
    <source>
        <dbReference type="Proteomes" id="UP000332933"/>
    </source>
</evidence>
<keyword evidence="6" id="KW-1185">Reference proteome</keyword>
<dbReference type="Proteomes" id="UP000332933">
    <property type="component" value="Unassembled WGS sequence"/>
</dbReference>
<accession>A0A485KXI0</accession>
<dbReference type="PANTHER" id="PTHR24198:SF165">
    <property type="entry name" value="ANKYRIN REPEAT-CONTAINING PROTEIN-RELATED"/>
    <property type="match status" value="1"/>
</dbReference>
<dbReference type="OrthoDB" id="46760at2759"/>
<dbReference type="AlphaFoldDB" id="A0A485KXI0"/>